<evidence type="ECO:0000313" key="1">
    <source>
        <dbReference type="EMBL" id="RKS42757.1"/>
    </source>
</evidence>
<organism evidence="1 2">
    <name type="scientific">Gillisia mitskevichiae</name>
    <dbReference type="NCBI Taxonomy" id="270921"/>
    <lineage>
        <taxon>Bacteria</taxon>
        <taxon>Pseudomonadati</taxon>
        <taxon>Bacteroidota</taxon>
        <taxon>Flavobacteriia</taxon>
        <taxon>Flavobacteriales</taxon>
        <taxon>Flavobacteriaceae</taxon>
        <taxon>Gillisia</taxon>
    </lineage>
</organism>
<dbReference type="EMBL" id="RBLG01000006">
    <property type="protein sequence ID" value="RKS42757.1"/>
    <property type="molecule type" value="Genomic_DNA"/>
</dbReference>
<dbReference type="AlphaFoldDB" id="A0A495NY04"/>
<comment type="caution">
    <text evidence="1">The sequence shown here is derived from an EMBL/GenBank/DDBJ whole genome shotgun (WGS) entry which is preliminary data.</text>
</comment>
<dbReference type="OrthoDB" id="1449771at2"/>
<sequence length="186" mass="21724">MKLTLKYIILLIFISGFCQEKESFELKLSYTGTKTHNIEIKNHEENTTMIVSKPYATNISKNDSIEIRRLLKINSKNSNKKAIKIIENNREYNSDTLIIPNGNPVINYVNDLIKNWKKIENNLKTKPDKRIMLDGYIVKISLMKNEHNSEDIYAKSPTKESHPEIFELISELEKHYKNESKKPVIN</sequence>
<name>A0A495NY04_9FLAO</name>
<accession>A0A495NY04</accession>
<proteinExistence type="predicted"/>
<protein>
    <submittedName>
        <fullName evidence="1">Uncharacterized protein</fullName>
    </submittedName>
</protein>
<gene>
    <name evidence="1" type="ORF">BC962_3044</name>
</gene>
<evidence type="ECO:0000313" key="2">
    <source>
        <dbReference type="Proteomes" id="UP000276282"/>
    </source>
</evidence>
<dbReference type="RefSeq" id="WP_121346832.1">
    <property type="nucleotide sequence ID" value="NZ_RBLG01000006.1"/>
</dbReference>
<keyword evidence="2" id="KW-1185">Reference proteome</keyword>
<reference evidence="1 2" key="1">
    <citation type="submission" date="2018-10" db="EMBL/GenBank/DDBJ databases">
        <title>Genomic Encyclopedia of Archaeal and Bacterial Type Strains, Phase II (KMG-II): from individual species to whole genera.</title>
        <authorList>
            <person name="Goeker M."/>
        </authorList>
    </citation>
    <scope>NUCLEOTIDE SEQUENCE [LARGE SCALE GENOMIC DNA]</scope>
    <source>
        <strain evidence="1 2">DSM 19839</strain>
    </source>
</reference>
<dbReference type="Proteomes" id="UP000276282">
    <property type="component" value="Unassembled WGS sequence"/>
</dbReference>